<accession>A0A1G6HSU4</accession>
<gene>
    <name evidence="1" type="ORF">SAMN05421737_104164</name>
</gene>
<dbReference type="InterPro" id="IPR012349">
    <property type="entry name" value="Split_barrel_FMN-bd"/>
</dbReference>
<dbReference type="Proteomes" id="UP000242662">
    <property type="component" value="Unassembled WGS sequence"/>
</dbReference>
<dbReference type="SUPFAM" id="SSF50475">
    <property type="entry name" value="FMN-binding split barrel"/>
    <property type="match status" value="1"/>
</dbReference>
<dbReference type="OrthoDB" id="6518717at2"/>
<dbReference type="STRING" id="1464122.SAMN05421737_104164"/>
<dbReference type="EMBL" id="FMYM01000004">
    <property type="protein sequence ID" value="SDB97301.1"/>
    <property type="molecule type" value="Genomic_DNA"/>
</dbReference>
<evidence type="ECO:0000313" key="2">
    <source>
        <dbReference type="Proteomes" id="UP000242662"/>
    </source>
</evidence>
<sequence length="147" mass="16484">MVLPPPVRAFLNGEDLQEKQHDAMLFVTVGADGFPYKAMLSVGEVVALDESSLRMAIWTGTQSEKNALTAKKATLMFVWEQVAYDIRLQLERIATLEQLTLFAGEVISVKADKAPYAVLDSGVRYTLHKPGEALVRWERVIAQMRLY</sequence>
<organism evidence="1 2">
    <name type="scientific">Shouchella lonarensis</name>
    <dbReference type="NCBI Taxonomy" id="1464122"/>
    <lineage>
        <taxon>Bacteria</taxon>
        <taxon>Bacillati</taxon>
        <taxon>Bacillota</taxon>
        <taxon>Bacilli</taxon>
        <taxon>Bacillales</taxon>
        <taxon>Bacillaceae</taxon>
        <taxon>Shouchella</taxon>
    </lineage>
</organism>
<keyword evidence="2" id="KW-1185">Reference proteome</keyword>
<reference evidence="2" key="1">
    <citation type="submission" date="2016-09" db="EMBL/GenBank/DDBJ databases">
        <authorList>
            <person name="Varghese N."/>
            <person name="Submissions S."/>
        </authorList>
    </citation>
    <scope>NUCLEOTIDE SEQUENCE [LARGE SCALE GENOMIC DNA]</scope>
    <source>
        <strain evidence="2">25nlg</strain>
    </source>
</reference>
<evidence type="ECO:0000313" key="1">
    <source>
        <dbReference type="EMBL" id="SDB97301.1"/>
    </source>
</evidence>
<dbReference type="RefSeq" id="WP_090775282.1">
    <property type="nucleotide sequence ID" value="NZ_FMYM01000004.1"/>
</dbReference>
<name>A0A1G6HSU4_9BACI</name>
<protein>
    <submittedName>
        <fullName evidence="1">Pyridoxamine 5'-phosphate oxidase</fullName>
    </submittedName>
</protein>
<dbReference type="AlphaFoldDB" id="A0A1G6HSU4"/>
<proteinExistence type="predicted"/>
<dbReference type="Gene3D" id="2.30.110.10">
    <property type="entry name" value="Electron Transport, Fmn-binding Protein, Chain A"/>
    <property type="match status" value="1"/>
</dbReference>